<organism evidence="2 3">
    <name type="scientific">Diacronema lutheri</name>
    <name type="common">Unicellular marine alga</name>
    <name type="synonym">Monochrysis lutheri</name>
    <dbReference type="NCBI Taxonomy" id="2081491"/>
    <lineage>
        <taxon>Eukaryota</taxon>
        <taxon>Haptista</taxon>
        <taxon>Haptophyta</taxon>
        <taxon>Pavlovophyceae</taxon>
        <taxon>Pavlovales</taxon>
        <taxon>Pavlovaceae</taxon>
        <taxon>Diacronema</taxon>
    </lineage>
</organism>
<dbReference type="OrthoDB" id="10692754at2759"/>
<gene>
    <name evidence="2" type="ORF">KFE25_007358</name>
</gene>
<dbReference type="PANTHER" id="PTHR15830">
    <property type="entry name" value="TELOMERE LENGTH REGULATION PROTEIN TEL2 FAMILY MEMBER"/>
    <property type="match status" value="1"/>
</dbReference>
<feature type="region of interest" description="Disordered" evidence="1">
    <location>
        <begin position="680"/>
        <end position="704"/>
    </location>
</feature>
<dbReference type="GO" id="GO:0051083">
    <property type="term" value="P:'de novo' cotranslational protein folding"/>
    <property type="evidence" value="ECO:0007669"/>
    <property type="project" value="TreeGrafter"/>
</dbReference>
<sequence>MEDLIAARSVPPATVLATAACRVLARCTEPRDVFLALDALLCLADPLRAPPRAASARAGDARPPCGGRDALASLVAQLARADVHAREEASRAFFASDGYARAIALLVDHVLVQWAPDTAAAADAEDEGALGRARPIVDGIAPAPGGADSAELSSFDADDAALSPLASRLGRSLASRIETLLSAAQPLSAVRALSDMLCALGAVDAPPLARAALEPTMRALLGALGRDEPAGARAVDPSARSLPCRALLQLEQLVRAGEGEGEGGGEGSTCMHSARDERAMTLSAHALGTCSLLCALPDRIANCLARQVGDAPVRRWPPAAVALHGTWAQGAAFAARITHAALTAAALATAGAPPPWPAPRPPPAARAVPPLAPTALLAELLARVARLGHARGAACALVSRIAEQSARSAVGAAARAPAPAAPLLRACEPRACVQLVSAVLASLARGEAADALAGEWARAVDEARRSDAAGALHERGALELVVRAIGGPLVAPALFELSVRAPHELRALVLAVFAPGRSTPLHAPMLDAVAASRAGAVHCADGARAQSSELERMDAVASCALLTLLRDLPADGGQGEGEADVCGGGGVPDGERSLLFACVRSCALPAWAAPRHVEQSPALQQLALSAALVGAFGCELGTAAADALTAQLLPAVSAHLNSTSEHARTLGMAVAEAFSTAAQPDSPLRFAEPRGDASGASGAQTDGTVGQRVARGWYESAYDPFPLAERRLRAALRAAARTRAPGAEPSAQSADAAPARSSVPSARAFGACWHELGAAPLRIRTERAPRALCALARGSAVARPFVRDAPTADRCAITAVVLGVHALRELVASVHAAQSGEQRAALAAAAQRAEPTAGSDAGSDVDSDAKSDADSDASSLEPLALDDDRSDLQRNPPPRTLGALVLGLRASTDEAGGADRADAALRAAPALIRAHGRAAAGSAWASELDRLASELARALLYVPDTGGMHAGAEQGGGYSSYEQGGGYSSYADARAEALAALVAHRPALAADALLPLVGAGSLTISHQLDIVRALGDGALRLAVGEARDGAPVRGRASSARDPLGGGASLLVERPPGGSAARRAARGALDDEIGGAPLTARDAAAAVIALRLEARTRRFHAQRPAQPTPRANALAPHAPRLFCSVLAQCTHASAGVWGKPGPLAPGGEPLVCAALLSLLASLLLLLPNQLCARPLALALLELAWGAREHADLGVRRAALRALCAAAAPLDAGELAGALGGERALRGAREWLARVCTWDDDARCAALADACAALVDARLVHAGGAALEALAHGVPGAANVPHALLARMP</sequence>
<dbReference type="InterPro" id="IPR051970">
    <property type="entry name" value="TEL2_Regulation"/>
</dbReference>
<feature type="region of interest" description="Disordered" evidence="1">
    <location>
        <begin position="1047"/>
        <end position="1080"/>
    </location>
</feature>
<evidence type="ECO:0000313" key="3">
    <source>
        <dbReference type="Proteomes" id="UP000751190"/>
    </source>
</evidence>
<evidence type="ECO:0000313" key="2">
    <source>
        <dbReference type="EMBL" id="KAG8468840.1"/>
    </source>
</evidence>
<name>A0A8J5XVR9_DIALT</name>
<dbReference type="Proteomes" id="UP000751190">
    <property type="component" value="Unassembled WGS sequence"/>
</dbReference>
<dbReference type="PANTHER" id="PTHR15830:SF10">
    <property type="entry name" value="TELOMERE LENGTH REGULATION PROTEIN TEL2 HOMOLOG"/>
    <property type="match status" value="1"/>
</dbReference>
<evidence type="ECO:0000256" key="1">
    <source>
        <dbReference type="SAM" id="MobiDB-lite"/>
    </source>
</evidence>
<dbReference type="EMBL" id="JAGTXO010000003">
    <property type="protein sequence ID" value="KAG8468840.1"/>
    <property type="molecule type" value="Genomic_DNA"/>
</dbReference>
<dbReference type="GO" id="GO:0051879">
    <property type="term" value="F:Hsp90 protein binding"/>
    <property type="evidence" value="ECO:0007669"/>
    <property type="project" value="TreeGrafter"/>
</dbReference>
<protein>
    <submittedName>
        <fullName evidence="2">Uncharacterized protein</fullName>
    </submittedName>
</protein>
<comment type="caution">
    <text evidence="2">The sequence shown here is derived from an EMBL/GenBank/DDBJ whole genome shotgun (WGS) entry which is preliminary data.</text>
</comment>
<feature type="region of interest" description="Disordered" evidence="1">
    <location>
        <begin position="842"/>
        <end position="896"/>
    </location>
</feature>
<keyword evidence="3" id="KW-1185">Reference proteome</keyword>
<feature type="compositionally biased region" description="Low complexity" evidence="1">
    <location>
        <begin position="842"/>
        <end position="860"/>
    </location>
</feature>
<reference evidence="2" key="1">
    <citation type="submission" date="2021-05" db="EMBL/GenBank/DDBJ databases">
        <title>The genome of the haptophyte Pavlova lutheri (Diacronema luteri, Pavlovales) - a model for lipid biosynthesis in eukaryotic algae.</title>
        <authorList>
            <person name="Hulatt C.J."/>
            <person name="Posewitz M.C."/>
        </authorList>
    </citation>
    <scope>NUCLEOTIDE SEQUENCE</scope>
    <source>
        <strain evidence="2">NIVA-4/92</strain>
    </source>
</reference>
<dbReference type="GO" id="GO:0005829">
    <property type="term" value="C:cytosol"/>
    <property type="evidence" value="ECO:0007669"/>
    <property type="project" value="TreeGrafter"/>
</dbReference>
<dbReference type="GO" id="GO:0042162">
    <property type="term" value="F:telomeric DNA binding"/>
    <property type="evidence" value="ECO:0007669"/>
    <property type="project" value="TreeGrafter"/>
</dbReference>
<proteinExistence type="predicted"/>
<accession>A0A8J5XVR9</accession>